<dbReference type="Proteomes" id="UP001385892">
    <property type="component" value="Unassembled WGS sequence"/>
</dbReference>
<proteinExistence type="predicted"/>
<gene>
    <name evidence="3" type="ORF">WKW82_09590</name>
</gene>
<sequence length="606" mass="66727">MDPFGIVALVVGAGWLFGKLNEDNKPKPPPDKSATWRESSPAAAPVAEHRPSPDRVSVPVKATRFKGGDEAIEVLPEYTLVRDLVRAGFPVTFVTGGAGTGKSTFVHWLTKEFDGNVLLAAPTGIAALNINGKTLHSLCKLPPAWIVKKDIRHFKPEIALQAKLLIIDEISMVNANLLDGVSAFFRMSRNSSEPFGGLPAVLVGDLFQLPPIVTNQTRHLFAAEYPTPKFFGAHLLQKAPYYAIELRKAFRQVDQVFVDLLAKLREGVEVAASIAELNRLCVTTSNPPATAVWLSPRNQEVDERNRVELSKLNGPSRLYIGTLTGKFKGDRLPSPQNLELRVGAQVMFTKNSARWVNGTIAVVVAMLDGRVEVRVHETGTVVDVSPMSWEQFDYKLNPDTRQVERAVVGEYLQIPLMLAWSLTIHKSQGKTIERVHIDLGAGAFETGQTYVALSRCRSLDTLTLSRPLSEADVLVDAESRKFYRKLRELMRTVPPEAMARKMGQPYGDRENAPNPDDGLRTEIIPTEVQSALRTKVVDLVGSDKLTAGSASAAETGDVSPAPGQSAWFACPSCQRRYPSRDWRPRFTCQDPACLMTWSPLEPLACE</sequence>
<name>A0ABU8WHD3_9BURK</name>
<comment type="caution">
    <text evidence="3">The sequence shown here is derived from an EMBL/GenBank/DDBJ whole genome shotgun (WGS) entry which is preliminary data.</text>
</comment>
<dbReference type="EMBL" id="JBBKZT010000004">
    <property type="protein sequence ID" value="MEJ8846901.1"/>
    <property type="molecule type" value="Genomic_DNA"/>
</dbReference>
<dbReference type="InterPro" id="IPR010285">
    <property type="entry name" value="DNA_helicase_pif1-like_DEAD"/>
</dbReference>
<evidence type="ECO:0000259" key="2">
    <source>
        <dbReference type="Pfam" id="PF05970"/>
    </source>
</evidence>
<dbReference type="PANTHER" id="PTHR47642">
    <property type="entry name" value="ATP-DEPENDENT DNA HELICASE"/>
    <property type="match status" value="1"/>
</dbReference>
<dbReference type="InterPro" id="IPR027417">
    <property type="entry name" value="P-loop_NTPase"/>
</dbReference>
<feature type="domain" description="DNA helicase Pif1-like DEAD-box helicase" evidence="2">
    <location>
        <begin position="91"/>
        <end position="220"/>
    </location>
</feature>
<organism evidence="3 4">
    <name type="scientific">Variovorax rhizosphaerae</name>
    <dbReference type="NCBI Taxonomy" id="1836200"/>
    <lineage>
        <taxon>Bacteria</taxon>
        <taxon>Pseudomonadati</taxon>
        <taxon>Pseudomonadota</taxon>
        <taxon>Betaproteobacteria</taxon>
        <taxon>Burkholderiales</taxon>
        <taxon>Comamonadaceae</taxon>
        <taxon>Variovorax</taxon>
    </lineage>
</organism>
<dbReference type="PANTHER" id="PTHR47642:SF5">
    <property type="entry name" value="ATP-DEPENDENT DNA HELICASE"/>
    <property type="match status" value="1"/>
</dbReference>
<dbReference type="SUPFAM" id="SSF52540">
    <property type="entry name" value="P-loop containing nucleoside triphosphate hydrolases"/>
    <property type="match status" value="2"/>
</dbReference>
<dbReference type="InterPro" id="IPR051055">
    <property type="entry name" value="PIF1_helicase"/>
</dbReference>
<keyword evidence="4" id="KW-1185">Reference proteome</keyword>
<feature type="compositionally biased region" description="Basic and acidic residues" evidence="1">
    <location>
        <begin position="20"/>
        <end position="30"/>
    </location>
</feature>
<reference evidence="3 4" key="1">
    <citation type="submission" date="2024-03" db="EMBL/GenBank/DDBJ databases">
        <title>Novel species of the genus Variovorax.</title>
        <authorList>
            <person name="Liu Q."/>
            <person name="Xin Y.-H."/>
        </authorList>
    </citation>
    <scope>NUCLEOTIDE SEQUENCE [LARGE SCALE GENOMIC DNA]</scope>
    <source>
        <strain evidence="3 4">KACC 18900</strain>
    </source>
</reference>
<dbReference type="Pfam" id="PF05970">
    <property type="entry name" value="PIF1"/>
    <property type="match status" value="1"/>
</dbReference>
<accession>A0ABU8WHD3</accession>
<evidence type="ECO:0000313" key="3">
    <source>
        <dbReference type="EMBL" id="MEJ8846901.1"/>
    </source>
</evidence>
<dbReference type="CDD" id="cd18809">
    <property type="entry name" value="SF1_C_RecD"/>
    <property type="match status" value="1"/>
</dbReference>
<feature type="region of interest" description="Disordered" evidence="1">
    <location>
        <begin position="20"/>
        <end position="55"/>
    </location>
</feature>
<evidence type="ECO:0000256" key="1">
    <source>
        <dbReference type="SAM" id="MobiDB-lite"/>
    </source>
</evidence>
<dbReference type="Gene3D" id="3.40.50.300">
    <property type="entry name" value="P-loop containing nucleotide triphosphate hydrolases"/>
    <property type="match status" value="1"/>
</dbReference>
<evidence type="ECO:0000313" key="4">
    <source>
        <dbReference type="Proteomes" id="UP001385892"/>
    </source>
</evidence>
<dbReference type="RefSeq" id="WP_340342053.1">
    <property type="nucleotide sequence ID" value="NZ_JBBKZT010000004.1"/>
</dbReference>
<protein>
    <submittedName>
        <fullName evidence="3">AAA family ATPase</fullName>
    </submittedName>
</protein>